<dbReference type="EMBL" id="BAAAYL010000001">
    <property type="protein sequence ID" value="GAA3375422.1"/>
    <property type="molecule type" value="Genomic_DNA"/>
</dbReference>
<dbReference type="SUPFAM" id="SSF52279">
    <property type="entry name" value="Beta-D-glucan exohydrolase, C-terminal domain"/>
    <property type="match status" value="1"/>
</dbReference>
<dbReference type="RefSeq" id="WP_345040144.1">
    <property type="nucleotide sequence ID" value="NZ_BAAAYL010000001.1"/>
</dbReference>
<dbReference type="InterPro" id="IPR036881">
    <property type="entry name" value="Glyco_hydro_3_C_sf"/>
</dbReference>
<feature type="chain" id="PRO_5045588948" description="beta-N-acetylhexosaminidase" evidence="7">
    <location>
        <begin position="34"/>
        <end position="605"/>
    </location>
</feature>
<proteinExistence type="inferred from homology"/>
<dbReference type="Pfam" id="PF01915">
    <property type="entry name" value="Glyco_hydro_3_C"/>
    <property type="match status" value="1"/>
</dbReference>
<dbReference type="InterPro" id="IPR017853">
    <property type="entry name" value="GH"/>
</dbReference>
<name>A0ABP6SFW5_9ACTN</name>
<dbReference type="InterPro" id="IPR019800">
    <property type="entry name" value="Glyco_hydro_3_AS"/>
</dbReference>
<dbReference type="GO" id="GO:0016787">
    <property type="term" value="F:hydrolase activity"/>
    <property type="evidence" value="ECO:0007669"/>
    <property type="project" value="UniProtKB-KW"/>
</dbReference>
<reference evidence="11" key="1">
    <citation type="journal article" date="2019" name="Int. J. Syst. Evol. Microbiol.">
        <title>The Global Catalogue of Microorganisms (GCM) 10K type strain sequencing project: providing services to taxonomists for standard genome sequencing and annotation.</title>
        <authorList>
            <consortium name="The Broad Institute Genomics Platform"/>
            <consortium name="The Broad Institute Genome Sequencing Center for Infectious Disease"/>
            <person name="Wu L."/>
            <person name="Ma J."/>
        </authorList>
    </citation>
    <scope>NUCLEOTIDE SEQUENCE [LARGE SCALE GENOMIC DNA]</scope>
    <source>
        <strain evidence="11">JCM 9651</strain>
    </source>
</reference>
<dbReference type="Gene3D" id="3.20.20.300">
    <property type="entry name" value="Glycoside hydrolase, family 3, N-terminal domain"/>
    <property type="match status" value="1"/>
</dbReference>
<evidence type="ECO:0000313" key="11">
    <source>
        <dbReference type="Proteomes" id="UP001499990"/>
    </source>
</evidence>
<dbReference type="Pfam" id="PF00933">
    <property type="entry name" value="Glyco_hydro_3"/>
    <property type="match status" value="1"/>
</dbReference>
<dbReference type="PROSITE" id="PS51318">
    <property type="entry name" value="TAT"/>
    <property type="match status" value="1"/>
</dbReference>
<comment type="catalytic activity">
    <reaction evidence="1">
        <text>Hydrolysis of terminal non-reducing N-acetyl-D-hexosamine residues in N-acetyl-beta-D-hexosaminides.</text>
        <dbReference type="EC" id="3.2.1.52"/>
    </reaction>
</comment>
<dbReference type="InterPro" id="IPR036962">
    <property type="entry name" value="Glyco_hydro_3_N_sf"/>
</dbReference>
<dbReference type="InterPro" id="IPR002772">
    <property type="entry name" value="Glyco_hydro_3_C"/>
</dbReference>
<feature type="domain" description="Glycoside hydrolase family 3 N-terminal" evidence="8">
    <location>
        <begin position="55"/>
        <end position="395"/>
    </location>
</feature>
<dbReference type="InterPro" id="IPR006311">
    <property type="entry name" value="TAT_signal"/>
</dbReference>
<evidence type="ECO:0000313" key="10">
    <source>
        <dbReference type="EMBL" id="GAA3375422.1"/>
    </source>
</evidence>
<dbReference type="InterPro" id="IPR050226">
    <property type="entry name" value="NagZ_Beta-hexosaminidase"/>
</dbReference>
<evidence type="ECO:0000256" key="3">
    <source>
        <dbReference type="ARBA" id="ARBA00012663"/>
    </source>
</evidence>
<dbReference type="SUPFAM" id="SSF51445">
    <property type="entry name" value="(Trans)glycosidases"/>
    <property type="match status" value="1"/>
</dbReference>
<dbReference type="Proteomes" id="UP001499990">
    <property type="component" value="Unassembled WGS sequence"/>
</dbReference>
<evidence type="ECO:0000256" key="1">
    <source>
        <dbReference type="ARBA" id="ARBA00001231"/>
    </source>
</evidence>
<dbReference type="InterPro" id="IPR001764">
    <property type="entry name" value="Glyco_hydro_3_N"/>
</dbReference>
<gene>
    <name evidence="10" type="ORF">GCM10020367_43150</name>
</gene>
<organism evidence="10 11">
    <name type="scientific">Streptomyces sannanensis</name>
    <dbReference type="NCBI Taxonomy" id="285536"/>
    <lineage>
        <taxon>Bacteria</taxon>
        <taxon>Bacillati</taxon>
        <taxon>Actinomycetota</taxon>
        <taxon>Actinomycetes</taxon>
        <taxon>Kitasatosporales</taxon>
        <taxon>Streptomycetaceae</taxon>
        <taxon>Streptomyces</taxon>
    </lineage>
</organism>
<comment type="caution">
    <text evidence="10">The sequence shown here is derived from an EMBL/GenBank/DDBJ whole genome shotgun (WGS) entry which is preliminary data.</text>
</comment>
<sequence>MQFPEHSVSRRSILAAGVAAATAVALDSSRATAATVPPASAAETGWVNATLHRMTLEEKVGQLFTTRVYGETADTTDPDAVSMNQSFLGVDNAAQAVARYHLGGFVYFAYAGNTRAPEQVAGLSNGIQRVALDQPSEVPLLLSIDQEGGAVVRLGPPATQFPGNMALAAGRSVPDAGTAAGISGQELRSVGVNQNLAPVADVNINPANPVIGVRSFGESPELAADMVAAQVRAYQDAGVAATLKHFPGHGDTAVDSHTGLPVISHSREELDQIDLPPFRAAIAAGADSIMTAHIVVPALDPSGDPATLSYPILTGLLREELGYDGVVVTDSLGMAGVRNKYGDERVPVLALKAGVDVLVNPPKMKVAYDAVLAAVRNGELTERRINESVTRVLRLKWRRGIVHSPFVDTAAVAGTVGTPDHLAVAQRITDRTTTLLRDEPGALPLGPAGKVLVTGWDDSAAPITTAALGRALTERGLTVDVLSTGAKPSQARINAAVAAALSHDTTVVLTNRAAGDSGQQKLVKALLASGARVVTVAVRDPYDLMYFPEAPTYLTTYAFNEVSMRSLAGVLTGAIQPAGRLPVTIPDPADPGTPLFPFGAGLTTV</sequence>
<feature type="signal peptide" evidence="7">
    <location>
        <begin position="1"/>
        <end position="33"/>
    </location>
</feature>
<dbReference type="Gene3D" id="3.40.50.1700">
    <property type="entry name" value="Glycoside hydrolase family 3 C-terminal domain"/>
    <property type="match status" value="1"/>
</dbReference>
<evidence type="ECO:0000256" key="7">
    <source>
        <dbReference type="SAM" id="SignalP"/>
    </source>
</evidence>
<dbReference type="PANTHER" id="PTHR30480">
    <property type="entry name" value="BETA-HEXOSAMINIDASE-RELATED"/>
    <property type="match status" value="1"/>
</dbReference>
<accession>A0ABP6SFW5</accession>
<dbReference type="PANTHER" id="PTHR30480:SF13">
    <property type="entry name" value="BETA-HEXOSAMINIDASE"/>
    <property type="match status" value="1"/>
</dbReference>
<comment type="similarity">
    <text evidence="2 6">Belongs to the glycosyl hydrolase 3 family.</text>
</comment>
<evidence type="ECO:0000259" key="9">
    <source>
        <dbReference type="Pfam" id="PF01915"/>
    </source>
</evidence>
<protein>
    <recommendedName>
        <fullName evidence="3">beta-N-acetylhexosaminidase</fullName>
        <ecNumber evidence="3">3.2.1.52</ecNumber>
    </recommendedName>
</protein>
<evidence type="ECO:0000259" key="8">
    <source>
        <dbReference type="Pfam" id="PF00933"/>
    </source>
</evidence>
<evidence type="ECO:0000256" key="5">
    <source>
        <dbReference type="ARBA" id="ARBA00023295"/>
    </source>
</evidence>
<keyword evidence="5 6" id="KW-0326">Glycosidase</keyword>
<dbReference type="PROSITE" id="PS00775">
    <property type="entry name" value="GLYCOSYL_HYDROL_F3"/>
    <property type="match status" value="1"/>
</dbReference>
<keyword evidence="7" id="KW-0732">Signal</keyword>
<feature type="domain" description="Glycoside hydrolase family 3 C-terminal" evidence="9">
    <location>
        <begin position="434"/>
        <end position="603"/>
    </location>
</feature>
<dbReference type="EC" id="3.2.1.52" evidence="3"/>
<evidence type="ECO:0000256" key="2">
    <source>
        <dbReference type="ARBA" id="ARBA00005336"/>
    </source>
</evidence>
<keyword evidence="4 6" id="KW-0378">Hydrolase</keyword>
<evidence type="ECO:0000256" key="4">
    <source>
        <dbReference type="ARBA" id="ARBA00022801"/>
    </source>
</evidence>
<evidence type="ECO:0000256" key="6">
    <source>
        <dbReference type="RuleBase" id="RU361161"/>
    </source>
</evidence>
<keyword evidence="11" id="KW-1185">Reference proteome</keyword>